<dbReference type="Proteomes" id="UP000476837">
    <property type="component" value="Unassembled WGS sequence"/>
</dbReference>
<dbReference type="AlphaFoldDB" id="A0A6L3AW45"/>
<sequence length="65" mass="6809">MGGSGVARGAAPVVPRMSEYINISVPDARALCVPPTILSARCPSQEGAGQRRRESWAAKSTARGR</sequence>
<accession>A0A6L3AW45</accession>
<evidence type="ECO:0000313" key="3">
    <source>
        <dbReference type="Proteomes" id="UP000476837"/>
    </source>
</evidence>
<reference evidence="2 3" key="1">
    <citation type="submission" date="2018-07" db="EMBL/GenBank/DDBJ databases">
        <title>Genome sequence of Roseomonas fauriae ATCC 49958.</title>
        <authorList>
            <person name="Sant'Anna F.H."/>
            <person name="Baldani J.I."/>
            <person name="Zilli J.E."/>
            <person name="Reis V.M."/>
            <person name="Hartmann A."/>
            <person name="Cruz L."/>
            <person name="de Souza E.M."/>
            <person name="de Oliveira Pedrosa F."/>
            <person name="Passaglia L.M.P."/>
        </authorList>
    </citation>
    <scope>NUCLEOTIDE SEQUENCE [LARGE SCALE GENOMIC DNA]</scope>
    <source>
        <strain evidence="2 3">ATCC 49958</strain>
    </source>
</reference>
<proteinExistence type="predicted"/>
<gene>
    <name evidence="2" type="ORF">DS837_26320</name>
</gene>
<evidence type="ECO:0000256" key="1">
    <source>
        <dbReference type="SAM" id="MobiDB-lite"/>
    </source>
</evidence>
<comment type="caution">
    <text evidence="2">The sequence shown here is derived from an EMBL/GenBank/DDBJ whole genome shotgun (WGS) entry which is preliminary data.</text>
</comment>
<evidence type="ECO:0000313" key="2">
    <source>
        <dbReference type="EMBL" id="KAA0679087.1"/>
    </source>
</evidence>
<name>A0A6L3AW45_AZOBR</name>
<feature type="region of interest" description="Disordered" evidence="1">
    <location>
        <begin position="41"/>
        <end position="65"/>
    </location>
</feature>
<protein>
    <submittedName>
        <fullName evidence="2">Uncharacterized protein</fullName>
    </submittedName>
</protein>
<organism evidence="2 3">
    <name type="scientific">Azospirillum brasilense</name>
    <dbReference type="NCBI Taxonomy" id="192"/>
    <lineage>
        <taxon>Bacteria</taxon>
        <taxon>Pseudomonadati</taxon>
        <taxon>Pseudomonadota</taxon>
        <taxon>Alphaproteobacteria</taxon>
        <taxon>Rhodospirillales</taxon>
        <taxon>Azospirillaceae</taxon>
        <taxon>Azospirillum</taxon>
    </lineage>
</organism>
<dbReference type="EMBL" id="QOKV01000024">
    <property type="protein sequence ID" value="KAA0679087.1"/>
    <property type="molecule type" value="Genomic_DNA"/>
</dbReference>